<sequence length="90" mass="10234">VDQRLKTYFAVPDKRFEVKSGLSPQEEAVKQRVRQYWADKSIPESKKLEGLNIDLSGFDPRNTSNRQLLEVGTLLAEQGLIDTDLVRSLS</sequence>
<dbReference type="EMBL" id="BKCJ011829986">
    <property type="protein sequence ID" value="GFD56482.1"/>
    <property type="molecule type" value="Genomic_DNA"/>
</dbReference>
<organism evidence="1">
    <name type="scientific">Tanacetum cinerariifolium</name>
    <name type="common">Dalmatian daisy</name>
    <name type="synonym">Chrysanthemum cinerariifolium</name>
    <dbReference type="NCBI Taxonomy" id="118510"/>
    <lineage>
        <taxon>Eukaryota</taxon>
        <taxon>Viridiplantae</taxon>
        <taxon>Streptophyta</taxon>
        <taxon>Embryophyta</taxon>
        <taxon>Tracheophyta</taxon>
        <taxon>Spermatophyta</taxon>
        <taxon>Magnoliopsida</taxon>
        <taxon>eudicotyledons</taxon>
        <taxon>Gunneridae</taxon>
        <taxon>Pentapetalae</taxon>
        <taxon>asterids</taxon>
        <taxon>campanulids</taxon>
        <taxon>Asterales</taxon>
        <taxon>Asteraceae</taxon>
        <taxon>Asteroideae</taxon>
        <taxon>Anthemideae</taxon>
        <taxon>Anthemidinae</taxon>
        <taxon>Tanacetum</taxon>
    </lineage>
</organism>
<proteinExistence type="predicted"/>
<reference evidence="1" key="1">
    <citation type="journal article" date="2019" name="Sci. Rep.">
        <title>Draft genome of Tanacetum cinerariifolium, the natural source of mosquito coil.</title>
        <authorList>
            <person name="Yamashiro T."/>
            <person name="Shiraishi A."/>
            <person name="Satake H."/>
            <person name="Nakayama K."/>
        </authorList>
    </citation>
    <scope>NUCLEOTIDE SEQUENCE</scope>
</reference>
<feature type="non-terminal residue" evidence="1">
    <location>
        <position position="1"/>
    </location>
</feature>
<evidence type="ECO:0000313" key="1">
    <source>
        <dbReference type="EMBL" id="GFD56482.1"/>
    </source>
</evidence>
<gene>
    <name evidence="1" type="ORF">Tci_928451</name>
</gene>
<accession>A0A699X8K9</accession>
<feature type="non-terminal residue" evidence="1">
    <location>
        <position position="90"/>
    </location>
</feature>
<dbReference type="AlphaFoldDB" id="A0A699X8K9"/>
<protein>
    <submittedName>
        <fullName evidence="1">Uncharacterized protein</fullName>
    </submittedName>
</protein>
<comment type="caution">
    <text evidence="1">The sequence shown here is derived from an EMBL/GenBank/DDBJ whole genome shotgun (WGS) entry which is preliminary data.</text>
</comment>
<name>A0A699X8K9_TANCI</name>